<name>A0A246GFB4_9FLAO</name>
<proteinExistence type="predicted"/>
<accession>A0A246GFB4</accession>
<organism evidence="1 2">
    <name type="scientific">Flavobacterium davisii</name>
    <dbReference type="NCBI Taxonomy" id="2906077"/>
    <lineage>
        <taxon>Bacteria</taxon>
        <taxon>Pseudomonadati</taxon>
        <taxon>Bacteroidota</taxon>
        <taxon>Flavobacteriia</taxon>
        <taxon>Flavobacteriales</taxon>
        <taxon>Flavobacteriaceae</taxon>
        <taxon>Flavobacterium</taxon>
    </lineage>
</organism>
<dbReference type="RefSeq" id="WP_088394834.1">
    <property type="nucleotide sequence ID" value="NZ_MTCZ01000248.1"/>
</dbReference>
<evidence type="ECO:0000313" key="2">
    <source>
        <dbReference type="Proteomes" id="UP000197768"/>
    </source>
</evidence>
<gene>
    <name evidence="1" type="ORF">BWK59_13900</name>
</gene>
<dbReference type="EMBL" id="MTCZ01000248">
    <property type="protein sequence ID" value="OWP82811.1"/>
    <property type="molecule type" value="Genomic_DNA"/>
</dbReference>
<comment type="caution">
    <text evidence="1">The sequence shown here is derived from an EMBL/GenBank/DDBJ whole genome shotgun (WGS) entry which is preliminary data.</text>
</comment>
<protein>
    <submittedName>
        <fullName evidence="1">Uncharacterized protein</fullName>
    </submittedName>
</protein>
<sequence length="127" mass="14662">MRSYRYHINLFFLITTLYCFSQSQTNKQKLDTLGIIKLVEKKGLLLIPKGLSKKEINTIPSLTPKITFDPKKNNWTVISTDYKTTQKGDCKKTNGCTMVITQIVVISGITKKIIHTNRTEKLYQNYE</sequence>
<reference evidence="1 2" key="1">
    <citation type="journal article" date="2017" name="Infect. Genet. Evol.">
        <title>Comparative genome analysis of fish pathogen Flavobacterium columnare reveals extensive sequence diversity within the species.</title>
        <authorList>
            <person name="Kayansamruaj P."/>
            <person name="Dong H.T."/>
            <person name="Hirono I."/>
            <person name="Kondo H."/>
            <person name="Senapin S."/>
            <person name="Rodkhum C."/>
        </authorList>
    </citation>
    <scope>NUCLEOTIDE SEQUENCE [LARGE SCALE GENOMIC DNA]</scope>
    <source>
        <strain evidence="1 2">1215</strain>
    </source>
</reference>
<dbReference type="Proteomes" id="UP000197768">
    <property type="component" value="Unassembled WGS sequence"/>
</dbReference>
<evidence type="ECO:0000313" key="1">
    <source>
        <dbReference type="EMBL" id="OWP82811.1"/>
    </source>
</evidence>
<dbReference type="AlphaFoldDB" id="A0A246GFB4"/>